<sequence length="59" mass="6649">MANSEYRQVERGSQTAGANVRCREGNNPDRQLRSLKLAKWETKWEGIDSQEVGLEAATL</sequence>
<evidence type="ECO:0000313" key="2">
    <source>
        <dbReference type="EMBL" id="SPY06822.1"/>
    </source>
</evidence>
<gene>
    <name evidence="2" type="ORF">NCTC11009_00001</name>
</gene>
<feature type="compositionally biased region" description="Polar residues" evidence="1">
    <location>
        <begin position="1"/>
        <end position="17"/>
    </location>
</feature>
<evidence type="ECO:0000313" key="3">
    <source>
        <dbReference type="Proteomes" id="UP000250242"/>
    </source>
</evidence>
<accession>A0A2X1UHV5</accession>
<evidence type="ECO:0000256" key="1">
    <source>
        <dbReference type="SAM" id="MobiDB-lite"/>
    </source>
</evidence>
<proteinExistence type="predicted"/>
<protein>
    <submittedName>
        <fullName evidence="2">Uncharacterized protein</fullName>
    </submittedName>
</protein>
<reference evidence="2 3" key="1">
    <citation type="submission" date="2018-06" db="EMBL/GenBank/DDBJ databases">
        <authorList>
            <consortium name="Pathogen Informatics"/>
            <person name="Doyle S."/>
        </authorList>
    </citation>
    <scope>NUCLEOTIDE SEQUENCE [LARGE SCALE GENOMIC DNA]</scope>
    <source>
        <strain evidence="2 3">NCTC11009</strain>
    </source>
</reference>
<name>A0A2X1UHV5_9BURK</name>
<organism evidence="2 3">
    <name type="scientific">Oligella urethralis</name>
    <dbReference type="NCBI Taxonomy" id="90245"/>
    <lineage>
        <taxon>Bacteria</taxon>
        <taxon>Pseudomonadati</taxon>
        <taxon>Pseudomonadota</taxon>
        <taxon>Betaproteobacteria</taxon>
        <taxon>Burkholderiales</taxon>
        <taxon>Alcaligenaceae</taxon>
        <taxon>Oligella</taxon>
    </lineage>
</organism>
<dbReference type="AlphaFoldDB" id="A0A2X1UHV5"/>
<feature type="region of interest" description="Disordered" evidence="1">
    <location>
        <begin position="1"/>
        <end position="28"/>
    </location>
</feature>
<dbReference type="EMBL" id="UATH01000001">
    <property type="protein sequence ID" value="SPY06822.1"/>
    <property type="molecule type" value="Genomic_DNA"/>
</dbReference>
<dbReference type="Proteomes" id="UP000250242">
    <property type="component" value="Unassembled WGS sequence"/>
</dbReference>